<gene>
    <name evidence="2" type="primary">LOC102802815</name>
</gene>
<dbReference type="Proteomes" id="UP000694865">
    <property type="component" value="Unplaced"/>
</dbReference>
<protein>
    <submittedName>
        <fullName evidence="2">Uncharacterized protein LOC102802815</fullName>
    </submittedName>
</protein>
<reference evidence="2" key="1">
    <citation type="submission" date="2025-08" db="UniProtKB">
        <authorList>
            <consortium name="RefSeq"/>
        </authorList>
    </citation>
    <scope>IDENTIFICATION</scope>
    <source>
        <tissue evidence="2">Testes</tissue>
    </source>
</reference>
<sequence>MEPDKVKRSNILVTRSVDTHHSYTPSFNRGKDFNITKIISSESSSRIIPYHNTSTESYPERSMGSSHHFRRAEKAETLAQLAARRSNSTGGLKYLDSTSPERYDTIDEQYEDMMTHEPRSVASHSHYRHIKTPMVTEASTISLSLGDKVYSNYDRFASARKNNRPPLLRHHPKRY</sequence>
<keyword evidence="1" id="KW-1185">Reference proteome</keyword>
<dbReference type="RefSeq" id="XP_006814236.1">
    <property type="nucleotide sequence ID" value="XM_006814173.1"/>
</dbReference>
<name>A0ABM0M2J5_SACKO</name>
<organism evidence="1 2">
    <name type="scientific">Saccoglossus kowalevskii</name>
    <name type="common">Acorn worm</name>
    <dbReference type="NCBI Taxonomy" id="10224"/>
    <lineage>
        <taxon>Eukaryota</taxon>
        <taxon>Metazoa</taxon>
        <taxon>Hemichordata</taxon>
        <taxon>Enteropneusta</taxon>
        <taxon>Harrimaniidae</taxon>
        <taxon>Saccoglossus</taxon>
    </lineage>
</organism>
<proteinExistence type="predicted"/>
<dbReference type="GeneID" id="102802815"/>
<evidence type="ECO:0000313" key="2">
    <source>
        <dbReference type="RefSeq" id="XP_006814236.1"/>
    </source>
</evidence>
<evidence type="ECO:0000313" key="1">
    <source>
        <dbReference type="Proteomes" id="UP000694865"/>
    </source>
</evidence>
<accession>A0ABM0M2J5</accession>